<reference evidence="1 2" key="1">
    <citation type="submission" date="2018-01" db="EMBL/GenBank/DDBJ databases">
        <title>Bacillales members from the olive rhizosphere are effective biological control agents against Verticillium dahliae.</title>
        <authorList>
            <person name="Gomez-Lama C."/>
            <person name="Legarda G."/>
            <person name="Ruano-Rosa D."/>
            <person name="Pizarro-Tobias P."/>
            <person name="Valverde-Corredor A."/>
            <person name="Niqui J.L."/>
            <person name="Trivino J.C."/>
            <person name="Roca A."/>
            <person name="Mercado-Blanco J."/>
        </authorList>
    </citation>
    <scope>NUCLEOTIDE SEQUENCE [LARGE SCALE GENOMIC DNA]</scope>
    <source>
        <strain evidence="1 2">PIC167</strain>
    </source>
</reference>
<dbReference type="EMBL" id="PNXQ01000012">
    <property type="protein sequence ID" value="TKH44215.1"/>
    <property type="molecule type" value="Genomic_DNA"/>
</dbReference>
<protein>
    <submittedName>
        <fullName evidence="1">Uncharacterized protein</fullName>
    </submittedName>
</protein>
<comment type="caution">
    <text evidence="1">The sequence shown here is derived from an EMBL/GenBank/DDBJ whole genome shotgun (WGS) entry which is preliminary data.</text>
</comment>
<dbReference type="AlphaFoldDB" id="A0A4U2PX67"/>
<sequence>MSLCVAASFEREHYLAVDTAVSFHKNGLVYRNVDGFSEKIKIIDGEAYFFSGDVELCLMLQVNFMEQKDRNFAKLTEIAKDLFDKYADPGDKLAFSKYGFDKDGKATMEFNNSELGFKPQPIYYGSSNIQFTTYGSKMRQAGSHIDLKTTYITPDFFIPIYEAVADEGIGRSIYMYHIKFDEHGRTEEIPIADPVYIRKASMKKVRNHSTFVGEGEDAFPVTIMGEGDGAKKFDSSNAFDPAMIGEPMSSKGFLVKPKGSYSMMYFSSNTGFERSITLNDQDITIFADKGAITLKGKSFNFITQGGSLFEMAENGDINFKTKGKISFNGTRFDFNTPDTH</sequence>
<proteinExistence type="predicted"/>
<evidence type="ECO:0000313" key="1">
    <source>
        <dbReference type="EMBL" id="TKH44215.1"/>
    </source>
</evidence>
<organism evidence="1 2">
    <name type="scientific">Paenibacillus terrae</name>
    <dbReference type="NCBI Taxonomy" id="159743"/>
    <lineage>
        <taxon>Bacteria</taxon>
        <taxon>Bacillati</taxon>
        <taxon>Bacillota</taxon>
        <taxon>Bacilli</taxon>
        <taxon>Bacillales</taxon>
        <taxon>Paenibacillaceae</taxon>
        <taxon>Paenibacillus</taxon>
    </lineage>
</organism>
<gene>
    <name evidence="1" type="ORF">C1I60_12860</name>
</gene>
<evidence type="ECO:0000313" key="2">
    <source>
        <dbReference type="Proteomes" id="UP000308114"/>
    </source>
</evidence>
<dbReference type="Proteomes" id="UP000308114">
    <property type="component" value="Unassembled WGS sequence"/>
</dbReference>
<name>A0A4U2PX67_9BACL</name>
<accession>A0A4U2PX67</accession>
<dbReference type="RefSeq" id="WP_137062047.1">
    <property type="nucleotide sequence ID" value="NZ_PNXQ01000012.1"/>
</dbReference>